<evidence type="ECO:0000313" key="1">
    <source>
        <dbReference type="EMBL" id="VCW69994.1"/>
    </source>
</evidence>
<dbReference type="EMBL" id="CYRY02005564">
    <property type="protein sequence ID" value="VCW69994.1"/>
    <property type="molecule type" value="Genomic_DNA"/>
</dbReference>
<protein>
    <submittedName>
        <fullName evidence="1">Uncharacterized protein</fullName>
    </submittedName>
</protein>
<organism evidence="1 2">
    <name type="scientific">Gulo gulo</name>
    <name type="common">Wolverine</name>
    <name type="synonym">Gluton</name>
    <dbReference type="NCBI Taxonomy" id="48420"/>
    <lineage>
        <taxon>Eukaryota</taxon>
        <taxon>Metazoa</taxon>
        <taxon>Chordata</taxon>
        <taxon>Craniata</taxon>
        <taxon>Vertebrata</taxon>
        <taxon>Euteleostomi</taxon>
        <taxon>Mammalia</taxon>
        <taxon>Eutheria</taxon>
        <taxon>Laurasiatheria</taxon>
        <taxon>Carnivora</taxon>
        <taxon>Caniformia</taxon>
        <taxon>Musteloidea</taxon>
        <taxon>Mustelidae</taxon>
        <taxon>Guloninae</taxon>
        <taxon>Gulo</taxon>
    </lineage>
</organism>
<dbReference type="Proteomes" id="UP000269945">
    <property type="component" value="Unassembled WGS sequence"/>
</dbReference>
<accession>A0A9X9LJW7</accession>
<dbReference type="AlphaFoldDB" id="A0A9X9LJW7"/>
<comment type="caution">
    <text evidence="1">The sequence shown here is derived from an EMBL/GenBank/DDBJ whole genome shotgun (WGS) entry which is preliminary data.</text>
</comment>
<evidence type="ECO:0000313" key="2">
    <source>
        <dbReference type="Proteomes" id="UP000269945"/>
    </source>
</evidence>
<sequence>MLSLQPWSRSHSRSLVFFRSLEKPCPRMRTEGRSVVWERLALRRGRHHLESVAIRRTRCAAAVARRPTTFRSPRGEKQLEPYLPLCSR</sequence>
<name>A0A9X9LJW7_GULGU</name>
<reference evidence="1 2" key="1">
    <citation type="submission" date="2018-10" db="EMBL/GenBank/DDBJ databases">
        <authorList>
            <person name="Ekblom R."/>
            <person name="Jareborg N."/>
        </authorList>
    </citation>
    <scope>NUCLEOTIDE SEQUENCE [LARGE SCALE GENOMIC DNA]</scope>
    <source>
        <tissue evidence="1">Muscle</tissue>
    </source>
</reference>
<gene>
    <name evidence="1" type="ORF">BN2614_LOCUS2</name>
</gene>
<proteinExistence type="predicted"/>
<keyword evidence="2" id="KW-1185">Reference proteome</keyword>